<keyword evidence="7" id="KW-1185">Reference proteome</keyword>
<feature type="domain" description="Glycosyltransferase subfamily 4-like N-terminal" evidence="5">
    <location>
        <begin position="1"/>
        <end position="184"/>
    </location>
</feature>
<evidence type="ECO:0000256" key="2">
    <source>
        <dbReference type="ARBA" id="ARBA00022679"/>
    </source>
</evidence>
<evidence type="ECO:0000313" key="6">
    <source>
        <dbReference type="EMBL" id="EME37708.1"/>
    </source>
</evidence>
<dbReference type="GO" id="GO:0016757">
    <property type="term" value="F:glycosyltransferase activity"/>
    <property type="evidence" value="ECO:0007669"/>
    <property type="project" value="UniProtKB-KW"/>
</dbReference>
<feature type="domain" description="Glycosyl transferase family 1" evidence="4">
    <location>
        <begin position="206"/>
        <end position="371"/>
    </location>
</feature>
<name>M2XY19_9MICC</name>
<gene>
    <name evidence="6" type="ORF">C884_01082</name>
</gene>
<evidence type="ECO:0000313" key="7">
    <source>
        <dbReference type="Proteomes" id="UP000009877"/>
    </source>
</evidence>
<protein>
    <submittedName>
        <fullName evidence="6">Glycosyltransferase MshA involved in mycothiol biosynthesis</fullName>
    </submittedName>
</protein>
<dbReference type="Gene3D" id="3.40.50.2000">
    <property type="entry name" value="Glycogen Phosphorylase B"/>
    <property type="match status" value="2"/>
</dbReference>
<dbReference type="PANTHER" id="PTHR12526">
    <property type="entry name" value="GLYCOSYLTRANSFERASE"/>
    <property type="match status" value="1"/>
</dbReference>
<keyword evidence="2" id="KW-0808">Transferase</keyword>
<dbReference type="Proteomes" id="UP000009877">
    <property type="component" value="Unassembled WGS sequence"/>
</dbReference>
<accession>M2XY19</accession>
<proteinExistence type="predicted"/>
<dbReference type="EMBL" id="ANHZ02000002">
    <property type="protein sequence ID" value="EME37708.1"/>
    <property type="molecule type" value="Genomic_DNA"/>
</dbReference>
<dbReference type="SUPFAM" id="SSF53756">
    <property type="entry name" value="UDP-Glycosyltransferase/glycogen phosphorylase"/>
    <property type="match status" value="1"/>
</dbReference>
<sequence length="671" mass="71185">MNVYVRQLASELARLGHEVDLITLWRDSEHPGQARPVETVTAQPVGEPPGLRLVSVTLPETASAAKDELPRHLPAVAAALRAAAAQLLPRPDVLHGHYWLSGEVGRDLAQDWDIPLALTLHTSARGKNAQAAAGESLEPEVRERAEQRLIRETSALVVNTAAEAEQMRELYDADPARTHVIAPGVDLEVFRPDGPQPPDAPSSEPQSAARQDHEPVIGFAGRLQPLKGPQVLLEALGLLAANRPASTPRLLLAGVGDDAFTDSLHKQALALGIEDRIKWLGSLPVAELATAMRRADVWAVPSSSETFGLVALEAQACGTPVLASDAGGLRSAVDDGRTGWLVGHRTPEAWAEALRSALGDPAELARRGRAAADRARGFSWAAAARAHVEQVYAPSQRGITPGPTVAAMTTSALSPQDLADHLDRFHATGPVATPRQANLANIQGFLDSSEHQYMGITPAAGTTYDDVFRLMIERVGISDDPEFTEGVDTISAQLCVAALERYAAVLADAVRPGATIFFATAHPAALPPIYSRLAAAARAAGAEVLHMHGGIPWDDGQVRQVSDVMMVEQYGGLRHTHRPEPMELALDRLAEQAGDPAFLPDLVVSDHGMAGAAGTRGARVIAIADCNDPAPFAGEQQGLIEVVVPMDDNIPPEAYAPLTDFVLERAGLPIG</sequence>
<dbReference type="InterPro" id="IPR031423">
    <property type="entry name" value="Phosphatase_SCO2771"/>
</dbReference>
<keyword evidence="1" id="KW-0328">Glycosyltransferase</keyword>
<evidence type="ECO:0000256" key="3">
    <source>
        <dbReference type="SAM" id="MobiDB-lite"/>
    </source>
</evidence>
<dbReference type="Pfam" id="PF15698">
    <property type="entry name" value="Phosphatase"/>
    <property type="match status" value="1"/>
</dbReference>
<evidence type="ECO:0000259" key="4">
    <source>
        <dbReference type="Pfam" id="PF00534"/>
    </source>
</evidence>
<reference evidence="6 7" key="1">
    <citation type="journal article" date="2014" name="Genome Announc.">
        <title>Draft Genome Sequence of Kocuria palustris PEL.</title>
        <authorList>
            <person name="Sharma G."/>
            <person name="Khatri I."/>
            <person name="Subramanian S."/>
        </authorList>
    </citation>
    <scope>NUCLEOTIDE SEQUENCE [LARGE SCALE GENOMIC DNA]</scope>
    <source>
        <strain evidence="6 7">PEL</strain>
    </source>
</reference>
<organism evidence="6 7">
    <name type="scientific">Kocuria palustris PEL</name>
    <dbReference type="NCBI Taxonomy" id="1236550"/>
    <lineage>
        <taxon>Bacteria</taxon>
        <taxon>Bacillati</taxon>
        <taxon>Actinomycetota</taxon>
        <taxon>Actinomycetes</taxon>
        <taxon>Micrococcales</taxon>
        <taxon>Micrococcaceae</taxon>
        <taxon>Kocuria</taxon>
    </lineage>
</organism>
<evidence type="ECO:0000259" key="5">
    <source>
        <dbReference type="Pfam" id="PF13579"/>
    </source>
</evidence>
<dbReference type="STRING" id="71999.KPaMU14_09705"/>
<dbReference type="Pfam" id="PF00534">
    <property type="entry name" value="Glycos_transf_1"/>
    <property type="match status" value="1"/>
</dbReference>
<evidence type="ECO:0000256" key="1">
    <source>
        <dbReference type="ARBA" id="ARBA00022676"/>
    </source>
</evidence>
<dbReference type="AlphaFoldDB" id="M2XY19"/>
<dbReference type="Pfam" id="PF13579">
    <property type="entry name" value="Glyco_trans_4_4"/>
    <property type="match status" value="1"/>
</dbReference>
<feature type="region of interest" description="Disordered" evidence="3">
    <location>
        <begin position="187"/>
        <end position="212"/>
    </location>
</feature>
<comment type="caution">
    <text evidence="6">The sequence shown here is derived from an EMBL/GenBank/DDBJ whole genome shotgun (WGS) entry which is preliminary data.</text>
</comment>
<dbReference type="InterPro" id="IPR028098">
    <property type="entry name" value="Glyco_trans_4-like_N"/>
</dbReference>
<dbReference type="PANTHER" id="PTHR12526:SF510">
    <property type="entry name" value="D-INOSITOL 3-PHOSPHATE GLYCOSYLTRANSFERASE"/>
    <property type="match status" value="1"/>
</dbReference>
<dbReference type="InterPro" id="IPR001296">
    <property type="entry name" value="Glyco_trans_1"/>
</dbReference>